<feature type="region of interest" description="Disordered" evidence="1">
    <location>
        <begin position="1"/>
        <end position="55"/>
    </location>
</feature>
<keyword evidence="3" id="KW-1185">Reference proteome</keyword>
<sequence>MGETSTVRGTRPTPIRPPSRESGRGARVRCGGQALSTTSARPSRERATRHTALGTTRRLPPILPALGLPPTMRLVGARLLLSGALRTMMIHADRRTGRARSLRCQETGTMGIPGTELLTWVATRRSIGVSRRLVYIALLPHTTDTVATKDDTLCRRDEATVMRFAVIYGPSNDDACIYLEMTWTECMRRMLCQFCLSCT</sequence>
<organism evidence="2 3">
    <name type="scientific">Daedalea quercina L-15889</name>
    <dbReference type="NCBI Taxonomy" id="1314783"/>
    <lineage>
        <taxon>Eukaryota</taxon>
        <taxon>Fungi</taxon>
        <taxon>Dikarya</taxon>
        <taxon>Basidiomycota</taxon>
        <taxon>Agaricomycotina</taxon>
        <taxon>Agaricomycetes</taxon>
        <taxon>Polyporales</taxon>
        <taxon>Fomitopsis</taxon>
    </lineage>
</organism>
<proteinExistence type="predicted"/>
<dbReference type="EMBL" id="KV429107">
    <property type="protein sequence ID" value="KZT65347.1"/>
    <property type="molecule type" value="Genomic_DNA"/>
</dbReference>
<dbReference type="AlphaFoldDB" id="A0A165M886"/>
<protein>
    <submittedName>
        <fullName evidence="2">Uncharacterized protein</fullName>
    </submittedName>
</protein>
<dbReference type="Proteomes" id="UP000076727">
    <property type="component" value="Unassembled WGS sequence"/>
</dbReference>
<name>A0A165M886_9APHY</name>
<accession>A0A165M886</accession>
<evidence type="ECO:0000256" key="1">
    <source>
        <dbReference type="SAM" id="MobiDB-lite"/>
    </source>
</evidence>
<gene>
    <name evidence="2" type="ORF">DAEQUDRAFT_529900</name>
</gene>
<evidence type="ECO:0000313" key="2">
    <source>
        <dbReference type="EMBL" id="KZT65347.1"/>
    </source>
</evidence>
<evidence type="ECO:0000313" key="3">
    <source>
        <dbReference type="Proteomes" id="UP000076727"/>
    </source>
</evidence>
<reference evidence="2 3" key="1">
    <citation type="journal article" date="2016" name="Mol. Biol. Evol.">
        <title>Comparative Genomics of Early-Diverging Mushroom-Forming Fungi Provides Insights into the Origins of Lignocellulose Decay Capabilities.</title>
        <authorList>
            <person name="Nagy L.G."/>
            <person name="Riley R."/>
            <person name="Tritt A."/>
            <person name="Adam C."/>
            <person name="Daum C."/>
            <person name="Floudas D."/>
            <person name="Sun H."/>
            <person name="Yadav J.S."/>
            <person name="Pangilinan J."/>
            <person name="Larsson K.H."/>
            <person name="Matsuura K."/>
            <person name="Barry K."/>
            <person name="Labutti K."/>
            <person name="Kuo R."/>
            <person name="Ohm R.A."/>
            <person name="Bhattacharya S.S."/>
            <person name="Shirouzu T."/>
            <person name="Yoshinaga Y."/>
            <person name="Martin F.M."/>
            <person name="Grigoriev I.V."/>
            <person name="Hibbett D.S."/>
        </authorList>
    </citation>
    <scope>NUCLEOTIDE SEQUENCE [LARGE SCALE GENOMIC DNA]</scope>
    <source>
        <strain evidence="2 3">L-15889</strain>
    </source>
</reference>